<dbReference type="AlphaFoldDB" id="A0A2K8SYK3"/>
<dbReference type="Proteomes" id="UP000232003">
    <property type="component" value="Chromosome"/>
</dbReference>
<organism evidence="2 3">
    <name type="scientific">Nostoc flagelliforme CCNUN1</name>
    <dbReference type="NCBI Taxonomy" id="2038116"/>
    <lineage>
        <taxon>Bacteria</taxon>
        <taxon>Bacillati</taxon>
        <taxon>Cyanobacteriota</taxon>
        <taxon>Cyanophyceae</taxon>
        <taxon>Nostocales</taxon>
        <taxon>Nostocaceae</taxon>
        <taxon>Nostoc</taxon>
    </lineage>
</organism>
<accession>A0A2K8SYK3</accession>
<sequence>MPLIRHLSPCTVVFYYCDRAAVILLKGLLLLDFNVLSLGFTSVVLGF</sequence>
<name>A0A2K8SYK3_9NOSO</name>
<dbReference type="KEGG" id="nfl:COO91_06475"/>
<keyword evidence="1" id="KW-0472">Membrane</keyword>
<dbReference type="EMBL" id="CP024785">
    <property type="protein sequence ID" value="AUB40460.1"/>
    <property type="molecule type" value="Genomic_DNA"/>
</dbReference>
<keyword evidence="1" id="KW-1133">Transmembrane helix</keyword>
<keyword evidence="1" id="KW-0812">Transmembrane</keyword>
<reference evidence="2 3" key="1">
    <citation type="submission" date="2017-11" db="EMBL/GenBank/DDBJ databases">
        <title>Complete genome of a free-living desiccation-tolerant cyanobacterium and its photosynthetic adaptation to extreme terrestrial habitat.</title>
        <authorList>
            <person name="Shang J."/>
        </authorList>
    </citation>
    <scope>NUCLEOTIDE SEQUENCE [LARGE SCALE GENOMIC DNA]</scope>
    <source>
        <strain evidence="2 3">CCNUN1</strain>
    </source>
</reference>
<keyword evidence="3" id="KW-1185">Reference proteome</keyword>
<gene>
    <name evidence="2" type="ORF">COO91_06475</name>
</gene>
<feature type="transmembrane region" description="Helical" evidence="1">
    <location>
        <begin position="20"/>
        <end position="45"/>
    </location>
</feature>
<proteinExistence type="predicted"/>
<evidence type="ECO:0000313" key="3">
    <source>
        <dbReference type="Proteomes" id="UP000232003"/>
    </source>
</evidence>
<protein>
    <submittedName>
        <fullName evidence="2">Uncharacterized protein</fullName>
    </submittedName>
</protein>
<evidence type="ECO:0000256" key="1">
    <source>
        <dbReference type="SAM" id="Phobius"/>
    </source>
</evidence>
<evidence type="ECO:0000313" key="2">
    <source>
        <dbReference type="EMBL" id="AUB40460.1"/>
    </source>
</evidence>